<dbReference type="PANTHER" id="PTHR10259:SF11">
    <property type="entry name" value="THIOPURINE S-METHYLTRANSFERASE"/>
    <property type="match status" value="1"/>
</dbReference>
<proteinExistence type="inferred from homology"/>
<dbReference type="InterPro" id="IPR022474">
    <property type="entry name" value="Thiopur_S-MeTfrase_Se/Te_detox"/>
</dbReference>
<evidence type="ECO:0000256" key="5">
    <source>
        <dbReference type="ARBA" id="ARBA00022490"/>
    </source>
</evidence>
<dbReference type="EMBL" id="LNYI01000064">
    <property type="protein sequence ID" value="KTD15969.1"/>
    <property type="molecule type" value="Genomic_DNA"/>
</dbReference>
<name>A0A0W0V759_9GAMM</name>
<feature type="binding site" evidence="9">
    <location>
        <position position="44"/>
    </location>
    <ligand>
        <name>S-adenosyl-L-methionine</name>
        <dbReference type="ChEBI" id="CHEBI:59789"/>
    </ligand>
</feature>
<dbReference type="OrthoDB" id="9778208at2"/>
<dbReference type="NCBIfam" id="NF009732">
    <property type="entry name" value="PRK13255.1"/>
    <property type="match status" value="1"/>
</dbReference>
<dbReference type="InterPro" id="IPR029063">
    <property type="entry name" value="SAM-dependent_MTases_sf"/>
</dbReference>
<dbReference type="PIRSF" id="PIRSF023956">
    <property type="entry name" value="Thiopurine_S-methyltransferase"/>
    <property type="match status" value="1"/>
</dbReference>
<comment type="caution">
    <text evidence="10">The sequence shown here is derived from an EMBL/GenBank/DDBJ whole genome shotgun (WGS) entry which is preliminary data.</text>
</comment>
<comment type="similarity">
    <text evidence="3 9">Belongs to the class I-like SAM-binding methyltransferase superfamily. TPMT family.</text>
</comment>
<dbReference type="CDD" id="cd02440">
    <property type="entry name" value="AdoMet_MTases"/>
    <property type="match status" value="1"/>
</dbReference>
<dbReference type="Pfam" id="PF05724">
    <property type="entry name" value="TPMT"/>
    <property type="match status" value="1"/>
</dbReference>
<reference evidence="10 11" key="1">
    <citation type="submission" date="2015-11" db="EMBL/GenBank/DDBJ databases">
        <title>Genomic analysis of 38 Legionella species identifies large and diverse effector repertoires.</title>
        <authorList>
            <person name="Burstein D."/>
            <person name="Amaro F."/>
            <person name="Zusman T."/>
            <person name="Lifshitz Z."/>
            <person name="Cohen O."/>
            <person name="Gilbert J.A."/>
            <person name="Pupko T."/>
            <person name="Shuman H.A."/>
            <person name="Segal G."/>
        </authorList>
    </citation>
    <scope>NUCLEOTIDE SEQUENCE [LARGE SCALE GENOMIC DNA]</scope>
    <source>
        <strain evidence="10 11">ATCC 49751</strain>
    </source>
</reference>
<dbReference type="Proteomes" id="UP000054869">
    <property type="component" value="Unassembled WGS sequence"/>
</dbReference>
<dbReference type="GO" id="GO:0010038">
    <property type="term" value="P:response to metal ion"/>
    <property type="evidence" value="ECO:0007669"/>
    <property type="project" value="InterPro"/>
</dbReference>
<comment type="subcellular location">
    <subcellularLocation>
        <location evidence="2 9">Cytoplasm</location>
    </subcellularLocation>
</comment>
<keyword evidence="11" id="KW-1185">Reference proteome</keyword>
<keyword evidence="7 9" id="KW-0808">Transferase</keyword>
<keyword evidence="8 9" id="KW-0949">S-adenosyl-L-methionine</keyword>
<evidence type="ECO:0000256" key="9">
    <source>
        <dbReference type="HAMAP-Rule" id="MF_00812"/>
    </source>
</evidence>
<gene>
    <name evidence="9" type="primary">tpm</name>
    <name evidence="10" type="ORF">Llan_2557</name>
</gene>
<dbReference type="PROSITE" id="PS51585">
    <property type="entry name" value="SAM_MT_TPMT"/>
    <property type="match status" value="1"/>
</dbReference>
<dbReference type="FunFam" id="3.40.50.150:FF:000101">
    <property type="entry name" value="Thiopurine S-methyltransferase"/>
    <property type="match status" value="1"/>
</dbReference>
<dbReference type="InterPro" id="IPR008854">
    <property type="entry name" value="TPMT"/>
</dbReference>
<evidence type="ECO:0000256" key="7">
    <source>
        <dbReference type="ARBA" id="ARBA00022679"/>
    </source>
</evidence>
<evidence type="ECO:0000256" key="3">
    <source>
        <dbReference type="ARBA" id="ARBA00008145"/>
    </source>
</evidence>
<comment type="catalytic activity">
    <reaction evidence="1 9">
        <text>S-adenosyl-L-methionine + a thiopurine = S-adenosyl-L-homocysteine + a thiopurine S-methylether.</text>
        <dbReference type="EC" id="2.1.1.67"/>
    </reaction>
</comment>
<dbReference type="PATRIC" id="fig|45067.4.peg.2688"/>
<dbReference type="AlphaFoldDB" id="A0A0W0V759"/>
<dbReference type="SUPFAM" id="SSF53335">
    <property type="entry name" value="S-adenosyl-L-methionine-dependent methyltransferases"/>
    <property type="match status" value="1"/>
</dbReference>
<dbReference type="GO" id="GO:0032259">
    <property type="term" value="P:methylation"/>
    <property type="evidence" value="ECO:0007669"/>
    <property type="project" value="UniProtKB-KW"/>
</dbReference>
<dbReference type="GO" id="GO:0005737">
    <property type="term" value="C:cytoplasm"/>
    <property type="evidence" value="ECO:0007669"/>
    <property type="project" value="UniProtKB-SubCell"/>
</dbReference>
<organism evidence="10 11">
    <name type="scientific">Legionella lansingensis</name>
    <dbReference type="NCBI Taxonomy" id="45067"/>
    <lineage>
        <taxon>Bacteria</taxon>
        <taxon>Pseudomonadati</taxon>
        <taxon>Pseudomonadota</taxon>
        <taxon>Gammaproteobacteria</taxon>
        <taxon>Legionellales</taxon>
        <taxon>Legionellaceae</taxon>
        <taxon>Legionella</taxon>
    </lineage>
</organism>
<evidence type="ECO:0000256" key="1">
    <source>
        <dbReference type="ARBA" id="ARBA00000903"/>
    </source>
</evidence>
<dbReference type="Gene3D" id="3.40.50.150">
    <property type="entry name" value="Vaccinia Virus protein VP39"/>
    <property type="match status" value="1"/>
</dbReference>
<feature type="binding site" evidence="9">
    <location>
        <position position="9"/>
    </location>
    <ligand>
        <name>S-adenosyl-L-methionine</name>
        <dbReference type="ChEBI" id="CHEBI:59789"/>
    </ligand>
</feature>
<dbReference type="GO" id="GO:0008119">
    <property type="term" value="F:thiopurine S-methyltransferase activity"/>
    <property type="evidence" value="ECO:0007669"/>
    <property type="project" value="UniProtKB-UniRule"/>
</dbReference>
<evidence type="ECO:0000256" key="8">
    <source>
        <dbReference type="ARBA" id="ARBA00022691"/>
    </source>
</evidence>
<dbReference type="EC" id="2.1.1.67" evidence="4 9"/>
<dbReference type="InterPro" id="IPR025835">
    <property type="entry name" value="Thiopurine_S-MeTrfase"/>
</dbReference>
<dbReference type="STRING" id="45067.Llan_2557"/>
<evidence type="ECO:0000313" key="10">
    <source>
        <dbReference type="EMBL" id="KTD15969.1"/>
    </source>
</evidence>
<dbReference type="NCBIfam" id="TIGR03840">
    <property type="entry name" value="TMPT_Se_Te"/>
    <property type="match status" value="1"/>
</dbReference>
<evidence type="ECO:0000313" key="11">
    <source>
        <dbReference type="Proteomes" id="UP000054869"/>
    </source>
</evidence>
<feature type="binding site" evidence="9">
    <location>
        <position position="122"/>
    </location>
    <ligand>
        <name>S-adenosyl-L-methionine</name>
        <dbReference type="ChEBI" id="CHEBI:59789"/>
    </ligand>
</feature>
<keyword evidence="5 9" id="KW-0963">Cytoplasm</keyword>
<evidence type="ECO:0000256" key="4">
    <source>
        <dbReference type="ARBA" id="ARBA00011905"/>
    </source>
</evidence>
<accession>A0A0W0V759</accession>
<keyword evidence="6 9" id="KW-0489">Methyltransferase</keyword>
<dbReference type="PANTHER" id="PTHR10259">
    <property type="entry name" value="THIOPURINE S-METHYLTRANSFERASE"/>
    <property type="match status" value="1"/>
</dbReference>
<sequence length="217" mass="24956">MKDFWLKIWQADNIPFHQDKINPDLIQYWPSLNLSPGAKVLVPLCGKSLDLLWLMQQGFHIIGIELSELAVQCFASENNLPMTKRLDQGFICYSAPSISIWVEDIFNLNRDFIGQVDAIYDRAALIAIPAKLRPRYIKTCLQWLAPQGKILLKTLTYEEKQMEGPPFSVDDAEVKALYSSCQELQCIKETSREVDKSDPLYARGLKQSTDKVWLIRY</sequence>
<evidence type="ECO:0000256" key="2">
    <source>
        <dbReference type="ARBA" id="ARBA00004496"/>
    </source>
</evidence>
<feature type="binding site" evidence="9">
    <location>
        <position position="65"/>
    </location>
    <ligand>
        <name>S-adenosyl-L-methionine</name>
        <dbReference type="ChEBI" id="CHEBI:59789"/>
    </ligand>
</feature>
<protein>
    <recommendedName>
        <fullName evidence="4 9">Thiopurine S-methyltransferase</fullName>
        <ecNumber evidence="4 9">2.1.1.67</ecNumber>
    </recommendedName>
    <alternativeName>
        <fullName evidence="9">Thiopurine methyltransferase</fullName>
    </alternativeName>
</protein>
<dbReference type="eggNOG" id="COG0500">
    <property type="taxonomic scope" value="Bacteria"/>
</dbReference>
<evidence type="ECO:0000256" key="6">
    <source>
        <dbReference type="ARBA" id="ARBA00022603"/>
    </source>
</evidence>
<dbReference type="RefSeq" id="WP_028372790.1">
    <property type="nucleotide sequence ID" value="NZ_CAAAJD010000018.1"/>
</dbReference>
<dbReference type="HAMAP" id="MF_00812">
    <property type="entry name" value="Thiopur_methtran"/>
    <property type="match status" value="1"/>
</dbReference>